<dbReference type="PANTHER" id="PTHR22576:SF41">
    <property type="entry name" value="CASPASE 14, APOPTOSIS-RELATED CYSTEINE PEPTIDASE"/>
    <property type="match status" value="1"/>
</dbReference>
<protein>
    <recommendedName>
        <fullName evidence="1">Caspase family p10 domain-containing protein</fullName>
    </recommendedName>
</protein>
<dbReference type="InterPro" id="IPR002138">
    <property type="entry name" value="Pept_C14_p10"/>
</dbReference>
<dbReference type="InterPro" id="IPR029030">
    <property type="entry name" value="Caspase-like_dom_sf"/>
</dbReference>
<evidence type="ECO:0000259" key="1">
    <source>
        <dbReference type="PROSITE" id="PS50207"/>
    </source>
</evidence>
<dbReference type="PROSITE" id="PS50207">
    <property type="entry name" value="CASPASE_P10"/>
    <property type="match status" value="1"/>
</dbReference>
<dbReference type="Pfam" id="PF00656">
    <property type="entry name" value="Peptidase_C14"/>
    <property type="match status" value="1"/>
</dbReference>
<dbReference type="GO" id="GO:0006508">
    <property type="term" value="P:proteolysis"/>
    <property type="evidence" value="ECO:0007669"/>
    <property type="project" value="InterPro"/>
</dbReference>
<dbReference type="AlphaFoldDB" id="A0A3P7LME3"/>
<organism evidence="2 3">
    <name type="scientific">Dibothriocephalus latus</name>
    <name type="common">Fish tapeworm</name>
    <name type="synonym">Diphyllobothrium latum</name>
    <dbReference type="NCBI Taxonomy" id="60516"/>
    <lineage>
        <taxon>Eukaryota</taxon>
        <taxon>Metazoa</taxon>
        <taxon>Spiralia</taxon>
        <taxon>Lophotrochozoa</taxon>
        <taxon>Platyhelminthes</taxon>
        <taxon>Cestoda</taxon>
        <taxon>Eucestoda</taxon>
        <taxon>Diphyllobothriidea</taxon>
        <taxon>Diphyllobothriidae</taxon>
        <taxon>Dibothriocephalus</taxon>
    </lineage>
</organism>
<dbReference type="SUPFAM" id="SSF52129">
    <property type="entry name" value="Caspase-like"/>
    <property type="match status" value="1"/>
</dbReference>
<name>A0A3P7LME3_DIBLA</name>
<dbReference type="Proteomes" id="UP000281553">
    <property type="component" value="Unassembled WGS sequence"/>
</dbReference>
<dbReference type="OrthoDB" id="6116485at2759"/>
<dbReference type="InterPro" id="IPR052039">
    <property type="entry name" value="Caspase-related_regulators"/>
</dbReference>
<dbReference type="InterPro" id="IPR011600">
    <property type="entry name" value="Pept_C14_caspase"/>
</dbReference>
<sequence>MFISTFYSQGYFAFRNSLYGSWFIQALTNCLQRYGRSLDLMSILTRVNHEVAYEFESMASNPEYSGKKQVSSIVSTLTKDVFFPPKKPPLQS</sequence>
<proteinExistence type="predicted"/>
<dbReference type="EMBL" id="UYRU01053007">
    <property type="protein sequence ID" value="VDN12093.1"/>
    <property type="molecule type" value="Genomic_DNA"/>
</dbReference>
<dbReference type="Gene3D" id="3.30.70.1470">
    <property type="entry name" value="Caspase-like"/>
    <property type="match status" value="1"/>
</dbReference>
<accession>A0A3P7LME3</accession>
<reference evidence="2 3" key="1">
    <citation type="submission" date="2018-11" db="EMBL/GenBank/DDBJ databases">
        <authorList>
            <consortium name="Pathogen Informatics"/>
        </authorList>
    </citation>
    <scope>NUCLEOTIDE SEQUENCE [LARGE SCALE GENOMIC DNA]</scope>
</reference>
<dbReference type="GO" id="GO:0004197">
    <property type="term" value="F:cysteine-type endopeptidase activity"/>
    <property type="evidence" value="ECO:0007669"/>
    <property type="project" value="InterPro"/>
</dbReference>
<evidence type="ECO:0000313" key="3">
    <source>
        <dbReference type="Proteomes" id="UP000281553"/>
    </source>
</evidence>
<gene>
    <name evidence="2" type="ORF">DILT_LOCUS7924</name>
</gene>
<keyword evidence="3" id="KW-1185">Reference proteome</keyword>
<feature type="domain" description="Caspase family p10" evidence="1">
    <location>
        <begin position="1"/>
        <end position="85"/>
    </location>
</feature>
<dbReference type="PANTHER" id="PTHR22576">
    <property type="entry name" value="MUCOSA ASSOCIATED LYMPHOID TISSUE LYMPHOMA TRANSLOCATION PROTEIN 1/PARACASPASE"/>
    <property type="match status" value="1"/>
</dbReference>
<evidence type="ECO:0000313" key="2">
    <source>
        <dbReference type="EMBL" id="VDN12093.1"/>
    </source>
</evidence>